<dbReference type="OrthoDB" id="5239982at2759"/>
<dbReference type="Proteomes" id="UP000266272">
    <property type="component" value="Unassembled WGS sequence"/>
</dbReference>
<feature type="signal peptide" evidence="1">
    <location>
        <begin position="1"/>
        <end position="17"/>
    </location>
</feature>
<evidence type="ECO:0000256" key="1">
    <source>
        <dbReference type="SAM" id="SignalP"/>
    </source>
</evidence>
<organism evidence="2 3">
    <name type="scientific">Trichoderma arundinaceum</name>
    <dbReference type="NCBI Taxonomy" id="490622"/>
    <lineage>
        <taxon>Eukaryota</taxon>
        <taxon>Fungi</taxon>
        <taxon>Dikarya</taxon>
        <taxon>Ascomycota</taxon>
        <taxon>Pezizomycotina</taxon>
        <taxon>Sordariomycetes</taxon>
        <taxon>Hypocreomycetidae</taxon>
        <taxon>Hypocreales</taxon>
        <taxon>Hypocreaceae</taxon>
        <taxon>Trichoderma</taxon>
    </lineage>
</organism>
<evidence type="ECO:0008006" key="4">
    <source>
        <dbReference type="Google" id="ProtNLM"/>
    </source>
</evidence>
<keyword evidence="3" id="KW-1185">Reference proteome</keyword>
<evidence type="ECO:0000313" key="3">
    <source>
        <dbReference type="Proteomes" id="UP000266272"/>
    </source>
</evidence>
<reference evidence="2 3" key="1">
    <citation type="journal article" date="2018" name="PLoS Pathog.">
        <title>Evolution of structural diversity of trichothecenes, a family of toxins produced by plant pathogenic and entomopathogenic fungi.</title>
        <authorList>
            <person name="Proctor R.H."/>
            <person name="McCormick S.P."/>
            <person name="Kim H.S."/>
            <person name="Cardoza R.E."/>
            <person name="Stanley A.M."/>
            <person name="Lindo L."/>
            <person name="Kelly A."/>
            <person name="Brown D.W."/>
            <person name="Lee T."/>
            <person name="Vaughan M.M."/>
            <person name="Alexander N.J."/>
            <person name="Busman M."/>
            <person name="Gutierrez S."/>
        </authorList>
    </citation>
    <scope>NUCLEOTIDE SEQUENCE [LARGE SCALE GENOMIC DNA]</scope>
    <source>
        <strain evidence="2 3">IBT 40837</strain>
    </source>
</reference>
<dbReference type="AlphaFoldDB" id="A0A395N8E9"/>
<keyword evidence="1" id="KW-0732">Signal</keyword>
<dbReference type="EMBL" id="PXOA01000865">
    <property type="protein sequence ID" value="RFU72395.1"/>
    <property type="molecule type" value="Genomic_DNA"/>
</dbReference>
<comment type="caution">
    <text evidence="2">The sequence shown here is derived from an EMBL/GenBank/DDBJ whole genome shotgun (WGS) entry which is preliminary data.</text>
</comment>
<accession>A0A395N8E9</accession>
<name>A0A395N8E9_TRIAR</name>
<gene>
    <name evidence="2" type="ORF">TARUN_9863</name>
</gene>
<proteinExistence type="predicted"/>
<feature type="chain" id="PRO_5017375703" description="AA1-like domain-containing protein" evidence="1">
    <location>
        <begin position="18"/>
        <end position="149"/>
    </location>
</feature>
<dbReference type="STRING" id="490622.A0A395N8E9"/>
<protein>
    <recommendedName>
        <fullName evidence="4">AA1-like domain-containing protein</fullName>
    </recommendedName>
</protein>
<evidence type="ECO:0000313" key="2">
    <source>
        <dbReference type="EMBL" id="RFU72395.1"/>
    </source>
</evidence>
<sequence length="149" mass="15594">MRFEALSLLAGVPSAMATMSALSYTPPPELLAQAQSDSACNLPPDFHIKNFAAKSNGTGPAASLVAYNFTFVDETTSITTSCSFNSSSVSTTPSGLTPRTFTYEVAGSATIFLSCSASGACKTNSTDYDTKFTALDPVTDPTLAKYWVS</sequence>